<keyword evidence="1" id="KW-0732">Signal</keyword>
<proteinExistence type="predicted"/>
<evidence type="ECO:0000313" key="2">
    <source>
        <dbReference type="EMBL" id="XDQ46897.1"/>
    </source>
</evidence>
<evidence type="ECO:0000256" key="1">
    <source>
        <dbReference type="SAM" id="SignalP"/>
    </source>
</evidence>
<accession>A0AB39QXG4</accession>
<gene>
    <name evidence="2" type="ORF">AB5J52_34115</name>
</gene>
<dbReference type="Pfam" id="PF10901">
    <property type="entry name" value="DUF2690"/>
    <property type="match status" value="1"/>
</dbReference>
<sequence length="180" mass="19055">MARNRHAATLTAASLVLLTTGFGLFTGASQASAAAASCNGSSCVGHDPRTYGCPVTSTTTATYTSGAATVTLYNRYSGTCNSNWAEAVENTAAQQAGWGVDLSVFAMTSNQSNASALQKSCFPGPSDTGSSWEECNGTEYYGATGWPAWTDMVDGHYYTWALLSVWDRSHTFLRQIQANQ</sequence>
<dbReference type="RefSeq" id="WP_362744311.1">
    <property type="nucleotide sequence ID" value="NZ_CP163441.1"/>
</dbReference>
<feature type="chain" id="PRO_5044190147" evidence="1">
    <location>
        <begin position="34"/>
        <end position="180"/>
    </location>
</feature>
<feature type="signal peptide" evidence="1">
    <location>
        <begin position="1"/>
        <end position="33"/>
    </location>
</feature>
<dbReference type="AlphaFoldDB" id="A0AB39QXG4"/>
<name>A0AB39QXG4_9ACTN</name>
<reference evidence="2" key="1">
    <citation type="submission" date="2024-07" db="EMBL/GenBank/DDBJ databases">
        <authorList>
            <person name="Yu S.T."/>
        </authorList>
    </citation>
    <scope>NUCLEOTIDE SEQUENCE</scope>
    <source>
        <strain evidence="2">R39</strain>
    </source>
</reference>
<dbReference type="InterPro" id="IPR021224">
    <property type="entry name" value="DUF2690"/>
</dbReference>
<organism evidence="2">
    <name type="scientific">Streptomyces sp. R39</name>
    <dbReference type="NCBI Taxonomy" id="3238631"/>
    <lineage>
        <taxon>Bacteria</taxon>
        <taxon>Bacillati</taxon>
        <taxon>Actinomycetota</taxon>
        <taxon>Actinomycetes</taxon>
        <taxon>Kitasatosporales</taxon>
        <taxon>Streptomycetaceae</taxon>
        <taxon>Streptomyces</taxon>
    </lineage>
</organism>
<dbReference type="EMBL" id="CP163441">
    <property type="protein sequence ID" value="XDQ46897.1"/>
    <property type="molecule type" value="Genomic_DNA"/>
</dbReference>
<protein>
    <submittedName>
        <fullName evidence="2">DUF2690 domain-containing protein</fullName>
    </submittedName>
</protein>